<gene>
    <name evidence="2" type="ORF">AUEXF2481DRAFT_35301</name>
</gene>
<dbReference type="EMBL" id="KL584750">
    <property type="protein sequence ID" value="KEQ99394.1"/>
    <property type="molecule type" value="Genomic_DNA"/>
</dbReference>
<dbReference type="Proteomes" id="UP000030641">
    <property type="component" value="Unassembled WGS sequence"/>
</dbReference>
<evidence type="ECO:0000313" key="3">
    <source>
        <dbReference type="Proteomes" id="UP000030641"/>
    </source>
</evidence>
<dbReference type="InParanoid" id="A0A074YTC2"/>
<organism evidence="2 3">
    <name type="scientific">Aureobasidium subglaciale (strain EXF-2481)</name>
    <name type="common">Aureobasidium pullulans var. subglaciale</name>
    <dbReference type="NCBI Taxonomy" id="1043005"/>
    <lineage>
        <taxon>Eukaryota</taxon>
        <taxon>Fungi</taxon>
        <taxon>Dikarya</taxon>
        <taxon>Ascomycota</taxon>
        <taxon>Pezizomycotina</taxon>
        <taxon>Dothideomycetes</taxon>
        <taxon>Dothideomycetidae</taxon>
        <taxon>Dothideales</taxon>
        <taxon>Saccotheciaceae</taxon>
        <taxon>Aureobasidium</taxon>
    </lineage>
</organism>
<proteinExistence type="predicted"/>
<feature type="region of interest" description="Disordered" evidence="1">
    <location>
        <begin position="1"/>
        <end position="22"/>
    </location>
</feature>
<feature type="region of interest" description="Disordered" evidence="1">
    <location>
        <begin position="34"/>
        <end position="117"/>
    </location>
</feature>
<reference evidence="2 3" key="1">
    <citation type="journal article" date="2014" name="BMC Genomics">
        <title>Genome sequencing of four Aureobasidium pullulans varieties: biotechnological potential, stress tolerance, and description of new species.</title>
        <authorList>
            <person name="Gostin Ar C."/>
            <person name="Ohm R.A."/>
            <person name="Kogej T."/>
            <person name="Sonjak S."/>
            <person name="Turk M."/>
            <person name="Zajc J."/>
            <person name="Zalar P."/>
            <person name="Grube M."/>
            <person name="Sun H."/>
            <person name="Han J."/>
            <person name="Sharma A."/>
            <person name="Chiniquy J."/>
            <person name="Ngan C.Y."/>
            <person name="Lipzen A."/>
            <person name="Barry K."/>
            <person name="Grigoriev I.V."/>
            <person name="Gunde-Cimerman N."/>
        </authorList>
    </citation>
    <scope>NUCLEOTIDE SEQUENCE [LARGE SCALE GENOMIC DNA]</scope>
    <source>
        <strain evidence="2 3">EXF-2481</strain>
    </source>
</reference>
<name>A0A074YTC2_AURSE</name>
<accession>A0A074YTC2</accession>
<dbReference type="HOGENOM" id="CLU_1677511_0_0_1"/>
<feature type="compositionally biased region" description="Polar residues" evidence="1">
    <location>
        <begin position="1"/>
        <end position="10"/>
    </location>
</feature>
<evidence type="ECO:0000256" key="1">
    <source>
        <dbReference type="SAM" id="MobiDB-lite"/>
    </source>
</evidence>
<keyword evidence="3" id="KW-1185">Reference proteome</keyword>
<dbReference type="RefSeq" id="XP_013348110.1">
    <property type="nucleotide sequence ID" value="XM_013492656.1"/>
</dbReference>
<protein>
    <submittedName>
        <fullName evidence="2">Uncharacterized protein</fullName>
    </submittedName>
</protein>
<dbReference type="AlphaFoldDB" id="A0A074YTC2"/>
<evidence type="ECO:0000313" key="2">
    <source>
        <dbReference type="EMBL" id="KEQ99394.1"/>
    </source>
</evidence>
<dbReference type="GeneID" id="25365292"/>
<sequence>MVTYNMSTAPEASRRVWSRPSDCSTDLTNQFKLNEQLPPPNYYAAPNHFSTPNYNAEASPVAAAAEERRSGTSRYSLPSSLPSSFEMQDLSGPSNTQPTNELPPPATQTTEQTSLPQRTQKLMKSAPMFPMLLALVPCSRKTHGTTPCGQDGVLMRP</sequence>
<feature type="compositionally biased region" description="Polar residues" evidence="1">
    <location>
        <begin position="91"/>
        <end position="100"/>
    </location>
</feature>
<feature type="compositionally biased region" description="Polar residues" evidence="1">
    <location>
        <begin position="107"/>
        <end position="117"/>
    </location>
</feature>